<proteinExistence type="predicted"/>
<reference evidence="1 2" key="1">
    <citation type="submission" date="2015-09" db="EMBL/GenBank/DDBJ databases">
        <authorList>
            <consortium name="Pathogen Informatics"/>
        </authorList>
    </citation>
    <scope>NUCLEOTIDE SEQUENCE [LARGE SCALE GENOMIC DNA]</scope>
    <source>
        <strain evidence="1 2">2789STDY5834928</strain>
    </source>
</reference>
<dbReference type="EMBL" id="CZBY01000008">
    <property type="protein sequence ID" value="CUQ86331.1"/>
    <property type="molecule type" value="Genomic_DNA"/>
</dbReference>
<gene>
    <name evidence="1" type="ORF">ERS852540_01278</name>
</gene>
<evidence type="ECO:0000313" key="1">
    <source>
        <dbReference type="EMBL" id="CUQ86331.1"/>
    </source>
</evidence>
<sequence>MDFSEKLKQIRKSEGKPLLGYFDKLCWVHFTKYQGKS</sequence>
<dbReference type="STRING" id="39492.ERS852540_01278"/>
<protein>
    <submittedName>
        <fullName evidence="1">Uncharacterized protein</fullName>
    </submittedName>
</protein>
<organism evidence="1 2">
    <name type="scientific">[Eubacterium] siraeum</name>
    <dbReference type="NCBI Taxonomy" id="39492"/>
    <lineage>
        <taxon>Bacteria</taxon>
        <taxon>Bacillati</taxon>
        <taxon>Bacillota</taxon>
        <taxon>Clostridia</taxon>
        <taxon>Eubacteriales</taxon>
        <taxon>Oscillospiraceae</taxon>
        <taxon>Oscillospiraceae incertae sedis</taxon>
    </lineage>
</organism>
<dbReference type="AlphaFoldDB" id="A0A174ZR10"/>
<accession>A0A174ZR10</accession>
<dbReference type="Proteomes" id="UP000095662">
    <property type="component" value="Unassembled WGS sequence"/>
</dbReference>
<evidence type="ECO:0000313" key="2">
    <source>
        <dbReference type="Proteomes" id="UP000095662"/>
    </source>
</evidence>
<name>A0A174ZR10_9FIRM</name>